<accession>A0A9Q0RWB0</accession>
<comment type="caution">
    <text evidence="2">The sequence shown here is derived from an EMBL/GenBank/DDBJ whole genome shotgun (WGS) entry which is preliminary data.</text>
</comment>
<dbReference type="Proteomes" id="UP001151699">
    <property type="component" value="Chromosome C"/>
</dbReference>
<dbReference type="EMBL" id="WJQU01000004">
    <property type="protein sequence ID" value="KAJ6634733.1"/>
    <property type="molecule type" value="Genomic_DNA"/>
</dbReference>
<evidence type="ECO:0000313" key="2">
    <source>
        <dbReference type="EMBL" id="KAJ6634733.1"/>
    </source>
</evidence>
<dbReference type="SUPFAM" id="SSF53300">
    <property type="entry name" value="vWA-like"/>
    <property type="match status" value="1"/>
</dbReference>
<sequence>MSKHVSELNLYPVDGQYVAEINVPGTATSHLKTETVIILDRSGSMGDAVERIIQKVLPKFFSMLQCRPSDSFHLIAFDDEIEYYELKISELSNFDMGARDGTYMYETVTKLSELFEIFHKQNVELLRILTISDGEIADTEETIRAADKLAAYVTKFNMSVNSQAVRWYGKADTTALCCLLQLNNVTKSNLVESNYEEGLETTAKNWAELFASDKLMTDIILKGDKEIFLKNPWDTEATDNLRLQSGENVFWCKEKPSDLKIDTKSVKKTVNTSITYEKLQELLYERIDVVIDHMKMLKIIESASGKETMKLILDYFKRIEKEVPPTSEEGFKFSEILESIMNDTKVKNLTAAQKAEYLKEEVFVKKEVKTQKRTPRAVNEADNLKEFDDLINEISSKFQDFGVSFGVENSALSVRNLFLLAFLVMLMIFVLVIRKTLRTLTSEVKNM</sequence>
<dbReference type="InterPro" id="IPR036465">
    <property type="entry name" value="vWFA_dom_sf"/>
</dbReference>
<feature type="transmembrane region" description="Helical" evidence="1">
    <location>
        <begin position="417"/>
        <end position="437"/>
    </location>
</feature>
<gene>
    <name evidence="2" type="ORF">Bhyg_13312</name>
</gene>
<name>A0A9Q0RWB0_9DIPT</name>
<dbReference type="Gene3D" id="3.40.50.410">
    <property type="entry name" value="von Willebrand factor, type A domain"/>
    <property type="match status" value="1"/>
</dbReference>
<protein>
    <recommendedName>
        <fullName evidence="4">VWFA domain-containing protein</fullName>
    </recommendedName>
</protein>
<dbReference type="OrthoDB" id="7789688at2759"/>
<keyword evidence="1" id="KW-1133">Transmembrane helix</keyword>
<evidence type="ECO:0008006" key="4">
    <source>
        <dbReference type="Google" id="ProtNLM"/>
    </source>
</evidence>
<organism evidence="2 3">
    <name type="scientific">Pseudolycoriella hygida</name>
    <dbReference type="NCBI Taxonomy" id="35572"/>
    <lineage>
        <taxon>Eukaryota</taxon>
        <taxon>Metazoa</taxon>
        <taxon>Ecdysozoa</taxon>
        <taxon>Arthropoda</taxon>
        <taxon>Hexapoda</taxon>
        <taxon>Insecta</taxon>
        <taxon>Pterygota</taxon>
        <taxon>Neoptera</taxon>
        <taxon>Endopterygota</taxon>
        <taxon>Diptera</taxon>
        <taxon>Nematocera</taxon>
        <taxon>Sciaroidea</taxon>
        <taxon>Sciaridae</taxon>
        <taxon>Pseudolycoriella</taxon>
    </lineage>
</organism>
<dbReference type="GO" id="GO:0032991">
    <property type="term" value="C:protein-containing complex"/>
    <property type="evidence" value="ECO:0007669"/>
    <property type="project" value="UniProtKB-ARBA"/>
</dbReference>
<reference evidence="2" key="1">
    <citation type="submission" date="2022-07" db="EMBL/GenBank/DDBJ databases">
        <authorList>
            <person name="Trinca V."/>
            <person name="Uliana J.V.C."/>
            <person name="Torres T.T."/>
            <person name="Ward R.J."/>
            <person name="Monesi N."/>
        </authorList>
    </citation>
    <scope>NUCLEOTIDE SEQUENCE</scope>
    <source>
        <strain evidence="2">HSMRA1968</strain>
        <tissue evidence="2">Whole embryos</tissue>
    </source>
</reference>
<proteinExistence type="predicted"/>
<evidence type="ECO:0000256" key="1">
    <source>
        <dbReference type="SAM" id="Phobius"/>
    </source>
</evidence>
<evidence type="ECO:0000313" key="3">
    <source>
        <dbReference type="Proteomes" id="UP001151699"/>
    </source>
</evidence>
<keyword evidence="1" id="KW-0812">Transmembrane</keyword>
<keyword evidence="1" id="KW-0472">Membrane</keyword>
<keyword evidence="3" id="KW-1185">Reference proteome</keyword>
<dbReference type="AlphaFoldDB" id="A0A9Q0RWB0"/>